<evidence type="ECO:0000256" key="3">
    <source>
        <dbReference type="ARBA" id="ARBA00022553"/>
    </source>
</evidence>
<dbReference type="PANTHER" id="PTHR43547">
    <property type="entry name" value="TWO-COMPONENT HISTIDINE KINASE"/>
    <property type="match status" value="1"/>
</dbReference>
<evidence type="ECO:0000256" key="1">
    <source>
        <dbReference type="ARBA" id="ARBA00000085"/>
    </source>
</evidence>
<dbReference type="Gene3D" id="1.10.10.60">
    <property type="entry name" value="Homeodomain-like"/>
    <property type="match status" value="2"/>
</dbReference>
<dbReference type="SUPFAM" id="SSF47384">
    <property type="entry name" value="Homodimeric domain of signal transducing histidine kinase"/>
    <property type="match status" value="1"/>
</dbReference>
<dbReference type="InterPro" id="IPR015943">
    <property type="entry name" value="WD40/YVTN_repeat-like_dom_sf"/>
</dbReference>
<feature type="domain" description="Response regulatory" evidence="13">
    <location>
        <begin position="1161"/>
        <end position="1276"/>
    </location>
</feature>
<keyword evidence="6" id="KW-0805">Transcription regulation</keyword>
<evidence type="ECO:0000256" key="9">
    <source>
        <dbReference type="PROSITE-ProRule" id="PRU00169"/>
    </source>
</evidence>
<dbReference type="Gene3D" id="1.10.287.130">
    <property type="match status" value="1"/>
</dbReference>
<dbReference type="Gene3D" id="3.40.50.2300">
    <property type="match status" value="1"/>
</dbReference>
<evidence type="ECO:0000259" key="11">
    <source>
        <dbReference type="PROSITE" id="PS01124"/>
    </source>
</evidence>
<keyword evidence="15" id="KW-1185">Reference proteome</keyword>
<dbReference type="InterPro" id="IPR013783">
    <property type="entry name" value="Ig-like_fold"/>
</dbReference>
<dbReference type="OrthoDB" id="9797097at2"/>
<dbReference type="SUPFAM" id="SSF55874">
    <property type="entry name" value="ATPase domain of HSP90 chaperone/DNA topoisomerase II/histidine kinase"/>
    <property type="match status" value="1"/>
</dbReference>
<evidence type="ECO:0000259" key="12">
    <source>
        <dbReference type="PROSITE" id="PS50109"/>
    </source>
</evidence>
<evidence type="ECO:0000259" key="13">
    <source>
        <dbReference type="PROSITE" id="PS50110"/>
    </source>
</evidence>
<dbReference type="InterPro" id="IPR001789">
    <property type="entry name" value="Sig_transdc_resp-reg_receiver"/>
</dbReference>
<comment type="catalytic activity">
    <reaction evidence="1">
        <text>ATP + protein L-histidine = ADP + protein N-phospho-L-histidine.</text>
        <dbReference type="EC" id="2.7.13.3"/>
    </reaction>
</comment>
<dbReference type="Proteomes" id="UP000298337">
    <property type="component" value="Unassembled WGS sequence"/>
</dbReference>
<dbReference type="InterPro" id="IPR018060">
    <property type="entry name" value="HTH_AraC"/>
</dbReference>
<keyword evidence="5 14" id="KW-0418">Kinase</keyword>
<dbReference type="SMART" id="SM00448">
    <property type="entry name" value="REC"/>
    <property type="match status" value="1"/>
</dbReference>
<feature type="domain" description="Histidine kinase" evidence="12">
    <location>
        <begin position="883"/>
        <end position="1115"/>
    </location>
</feature>
<feature type="domain" description="HTH araC/xylS-type" evidence="11">
    <location>
        <begin position="1308"/>
        <end position="1407"/>
    </location>
</feature>
<dbReference type="FunFam" id="1.10.287.130:FF:000045">
    <property type="entry name" value="Two-component system sensor histidine kinase/response regulator"/>
    <property type="match status" value="1"/>
</dbReference>
<dbReference type="Pfam" id="PF07495">
    <property type="entry name" value="Y_Y_Y"/>
    <property type="match status" value="1"/>
</dbReference>
<sequence length="1419" mass="158696">MPALSHLSQALLLLALWLPQLAWAQRTTPNDFRFEHLTVDQGLSHSDAMAVAQDQAGFIWVGTNRGLDRYDGYGLKQYWLPVNSRNGISANRISVLHVAPTGRLWVGTERAGLSIYDAAEDRLLNFDEYQVPERFRPLMRNLAQLSVTALTSDRTGRLWVGTSRQGVFVLSFNQQGQVASLRQVLPPHNAQAASLRVTSLAADPEGKVWVGTYNRGLWVVRPESPALALEPTALTDIVRVLSLDRRGDLWIGTDQQVFWVSGANRRTVRNLTAHPQPQTYPQLQSVLLDSFGRLWVGTIYGLYVWEAGAVTGTSTPLREGKPTLLLPQDGERSSINSERIHQLFEDRNQILWLCASAGGLNKVDLRQKPFGRLRQQLAGQAALANNYVNTVFKEESRNVLWYGTRNGVAAYDLTHETYRNYLNHETSSTTRGVDVATIFQSSNGTLWFGTRGYGLKSLSRRGGRESLATYDQLPNKLRLSDTGIESITEDRYGTLWVATFTAGLVHLSQEGKFLGAYQVGDQGLPTSNFTYLLYDPRTDVLWASTTDAGLLKLRVTDSSLQLLRQFKYTPGNQGSLAVNYVWPLLLDRQGTLWIGTIGGGLHRLTSDGQGHERVERYRQWLPESDVESLLADDEGHLWIGGTGLYRFTPATRQHLRYDVADGLQSNAFKIGAAARAQDGTLYFGGINGISYFQPHAIQPNPYPPVVQITGLRLANQPVAVGKELNGRVVLKRPLSQPQTVTIKASENDFSVEFVGLNYANPQKNRYAYRLVGYNQHWVYPAPGQRTASFTNLPAGQYTFEVKASNGEGVWSKKVATMQFDVRAPWYKTWWAYLLYGTVALGAIALYRRMEMAQQALKNRLVLEQFQAEKEKELTDLKLGFFTNVSHELRTPLTLILGPMEEILSSPGPVTELRAKVQRMEKQARKLLNLVNELLDFRKVETGHVPLLAGLHDARRFLAEVYTTFQLKAQERAVTYVLDVPQEPVNLYFDQSKLEIILTNLLANAFKYTRNKGRVELSATIIGNAEAEAVYNEGQLAGNYLKITVTDTGVGIKPQELDHVFDPYYQASHTNTLRMTGTGIGLSLAKQFAERHGGTLSVASAVGRGTSFELRLPFGSRHLRPEDIQSSDAPAPLLDEEPLLLPQLEAEASLPDTPPGLTGPPRLLIVEDNQEVCQYLQQLFAPEYDVLTADDGLEGWEKALAQLPDLIVSDVMMPRSDGLELCQKLKQHPKTAHIPVLLLTARTAETQQLEGLGMGADDYMSKPFTPALLQAKAAALLRNRRKLHEYYQRQILLEPTEIVVADADREFLENAMSVVEKNLDNPDFSVQMLVREVGMSQSVFYRRIKGITGQTAVEFIRDVRMKRAAQLLAQTTMRVSEVAFQVGVEDAKYFRKTFQKIFGVAPSEYAKQHRRSREVASSES</sequence>
<keyword evidence="4" id="KW-0808">Transferase</keyword>
<dbReference type="Gene3D" id="2.130.10.10">
    <property type="entry name" value="YVTN repeat-like/Quinoprotein amine dehydrogenase"/>
    <property type="match status" value="3"/>
</dbReference>
<dbReference type="CDD" id="cd00082">
    <property type="entry name" value="HisKA"/>
    <property type="match status" value="1"/>
</dbReference>
<dbReference type="GO" id="GO:0003700">
    <property type="term" value="F:DNA-binding transcription factor activity"/>
    <property type="evidence" value="ECO:0007669"/>
    <property type="project" value="InterPro"/>
</dbReference>
<organism evidence="14 15">
    <name type="scientific">Hymenobacter fodinae</name>
    <dbReference type="NCBI Taxonomy" id="2510796"/>
    <lineage>
        <taxon>Bacteria</taxon>
        <taxon>Pseudomonadati</taxon>
        <taxon>Bacteroidota</taxon>
        <taxon>Cytophagia</taxon>
        <taxon>Cytophagales</taxon>
        <taxon>Hymenobacteraceae</taxon>
        <taxon>Hymenobacter</taxon>
    </lineage>
</organism>
<dbReference type="PROSITE" id="PS50110">
    <property type="entry name" value="RESPONSE_REGULATORY"/>
    <property type="match status" value="1"/>
</dbReference>
<feature type="modified residue" description="4-aspartylphosphate" evidence="9">
    <location>
        <position position="1209"/>
    </location>
</feature>
<dbReference type="Pfam" id="PF00072">
    <property type="entry name" value="Response_reg"/>
    <property type="match status" value="1"/>
</dbReference>
<evidence type="ECO:0000256" key="6">
    <source>
        <dbReference type="ARBA" id="ARBA00023015"/>
    </source>
</evidence>
<evidence type="ECO:0000256" key="7">
    <source>
        <dbReference type="ARBA" id="ARBA00023125"/>
    </source>
</evidence>
<evidence type="ECO:0000256" key="5">
    <source>
        <dbReference type="ARBA" id="ARBA00022777"/>
    </source>
</evidence>
<dbReference type="InterPro" id="IPR004358">
    <property type="entry name" value="Sig_transdc_His_kin-like_C"/>
</dbReference>
<gene>
    <name evidence="14" type="ORF">EU556_21100</name>
</gene>
<keyword evidence="8" id="KW-0804">Transcription</keyword>
<dbReference type="SMART" id="SM00342">
    <property type="entry name" value="HTH_ARAC"/>
    <property type="match status" value="1"/>
</dbReference>
<evidence type="ECO:0000256" key="4">
    <source>
        <dbReference type="ARBA" id="ARBA00022679"/>
    </source>
</evidence>
<keyword evidence="3 9" id="KW-0597">Phosphoprotein</keyword>
<dbReference type="RefSeq" id="WP_135436126.1">
    <property type="nucleotide sequence ID" value="NZ_SRLA01000005.1"/>
</dbReference>
<dbReference type="SMART" id="SM00388">
    <property type="entry name" value="HisKA"/>
    <property type="match status" value="1"/>
</dbReference>
<feature type="chain" id="PRO_5021223484" description="histidine kinase" evidence="10">
    <location>
        <begin position="25"/>
        <end position="1419"/>
    </location>
</feature>
<dbReference type="Gene3D" id="3.30.565.10">
    <property type="entry name" value="Histidine kinase-like ATPase, C-terminal domain"/>
    <property type="match status" value="1"/>
</dbReference>
<proteinExistence type="predicted"/>
<dbReference type="EMBL" id="SRLA01000005">
    <property type="protein sequence ID" value="TGE04684.1"/>
    <property type="molecule type" value="Genomic_DNA"/>
</dbReference>
<dbReference type="InterPro" id="IPR009057">
    <property type="entry name" value="Homeodomain-like_sf"/>
</dbReference>
<dbReference type="InterPro" id="IPR036097">
    <property type="entry name" value="HisK_dim/P_sf"/>
</dbReference>
<name>A0A4Z0P0B2_9BACT</name>
<evidence type="ECO:0000313" key="15">
    <source>
        <dbReference type="Proteomes" id="UP000298337"/>
    </source>
</evidence>
<dbReference type="InterPro" id="IPR005467">
    <property type="entry name" value="His_kinase_dom"/>
</dbReference>
<dbReference type="Pfam" id="PF02518">
    <property type="entry name" value="HATPase_c"/>
    <property type="match status" value="1"/>
</dbReference>
<evidence type="ECO:0000313" key="14">
    <source>
        <dbReference type="EMBL" id="TGE04684.1"/>
    </source>
</evidence>
<comment type="caution">
    <text evidence="14">The sequence shown here is derived from an EMBL/GenBank/DDBJ whole genome shotgun (WGS) entry which is preliminary data.</text>
</comment>
<dbReference type="CDD" id="cd17574">
    <property type="entry name" value="REC_OmpR"/>
    <property type="match status" value="1"/>
</dbReference>
<dbReference type="PRINTS" id="PR00344">
    <property type="entry name" value="BCTRLSENSOR"/>
</dbReference>
<dbReference type="GO" id="GO:0000155">
    <property type="term" value="F:phosphorelay sensor kinase activity"/>
    <property type="evidence" value="ECO:0007669"/>
    <property type="project" value="InterPro"/>
</dbReference>
<dbReference type="InterPro" id="IPR003661">
    <property type="entry name" value="HisK_dim/P_dom"/>
</dbReference>
<reference evidence="14 15" key="1">
    <citation type="submission" date="2019-04" db="EMBL/GenBank/DDBJ databases">
        <authorList>
            <person name="Feng G."/>
            <person name="Zhang J."/>
            <person name="Zhu H."/>
        </authorList>
    </citation>
    <scope>NUCLEOTIDE SEQUENCE [LARGE SCALE GENOMIC DNA]</scope>
    <source>
        <strain evidence="14 15">92R-1</strain>
    </source>
</reference>
<dbReference type="FunFam" id="3.30.565.10:FF:000006">
    <property type="entry name" value="Sensor histidine kinase WalK"/>
    <property type="match status" value="1"/>
</dbReference>
<evidence type="ECO:0000256" key="10">
    <source>
        <dbReference type="SAM" id="SignalP"/>
    </source>
</evidence>
<dbReference type="PROSITE" id="PS01124">
    <property type="entry name" value="HTH_ARAC_FAMILY_2"/>
    <property type="match status" value="1"/>
</dbReference>
<dbReference type="PROSITE" id="PS00041">
    <property type="entry name" value="HTH_ARAC_FAMILY_1"/>
    <property type="match status" value="1"/>
</dbReference>
<dbReference type="EC" id="2.7.13.3" evidence="2"/>
<dbReference type="InterPro" id="IPR011110">
    <property type="entry name" value="Reg_prop"/>
</dbReference>
<dbReference type="SUPFAM" id="SSF46689">
    <property type="entry name" value="Homeodomain-like"/>
    <property type="match status" value="1"/>
</dbReference>
<dbReference type="PROSITE" id="PS50109">
    <property type="entry name" value="HIS_KIN"/>
    <property type="match status" value="1"/>
</dbReference>
<dbReference type="SUPFAM" id="SSF52172">
    <property type="entry name" value="CheY-like"/>
    <property type="match status" value="1"/>
</dbReference>
<evidence type="ECO:0000256" key="2">
    <source>
        <dbReference type="ARBA" id="ARBA00012438"/>
    </source>
</evidence>
<dbReference type="Pfam" id="PF12833">
    <property type="entry name" value="HTH_18"/>
    <property type="match status" value="1"/>
</dbReference>
<dbReference type="InterPro" id="IPR011006">
    <property type="entry name" value="CheY-like_superfamily"/>
</dbReference>
<dbReference type="FunFam" id="2.60.40.10:FF:000791">
    <property type="entry name" value="Two-component system sensor histidine kinase/response regulator"/>
    <property type="match status" value="1"/>
</dbReference>
<keyword evidence="7" id="KW-0238">DNA-binding</keyword>
<evidence type="ECO:0000256" key="8">
    <source>
        <dbReference type="ARBA" id="ARBA00023163"/>
    </source>
</evidence>
<dbReference type="InterPro" id="IPR018062">
    <property type="entry name" value="HTH_AraC-typ_CS"/>
</dbReference>
<dbReference type="Pfam" id="PF00512">
    <property type="entry name" value="HisKA"/>
    <property type="match status" value="1"/>
</dbReference>
<dbReference type="SUPFAM" id="SSF63829">
    <property type="entry name" value="Calcium-dependent phosphotriesterase"/>
    <property type="match status" value="2"/>
</dbReference>
<dbReference type="InterPro" id="IPR036890">
    <property type="entry name" value="HATPase_C_sf"/>
</dbReference>
<protein>
    <recommendedName>
        <fullName evidence="2">histidine kinase</fullName>
        <ecNumber evidence="2">2.7.13.3</ecNumber>
    </recommendedName>
</protein>
<keyword evidence="10" id="KW-0732">Signal</keyword>
<dbReference type="Gene3D" id="2.60.40.10">
    <property type="entry name" value="Immunoglobulins"/>
    <property type="match status" value="1"/>
</dbReference>
<dbReference type="PANTHER" id="PTHR43547:SF2">
    <property type="entry name" value="HYBRID SIGNAL TRANSDUCTION HISTIDINE KINASE C"/>
    <property type="match status" value="1"/>
</dbReference>
<dbReference type="Pfam" id="PF07494">
    <property type="entry name" value="Reg_prop"/>
    <property type="match status" value="2"/>
</dbReference>
<feature type="signal peptide" evidence="10">
    <location>
        <begin position="1"/>
        <end position="24"/>
    </location>
</feature>
<dbReference type="GO" id="GO:0043565">
    <property type="term" value="F:sequence-specific DNA binding"/>
    <property type="evidence" value="ECO:0007669"/>
    <property type="project" value="InterPro"/>
</dbReference>
<accession>A0A4Z0P0B2</accession>
<dbReference type="SMART" id="SM00387">
    <property type="entry name" value="HATPase_c"/>
    <property type="match status" value="1"/>
</dbReference>
<dbReference type="InterPro" id="IPR011123">
    <property type="entry name" value="Y_Y_Y"/>
</dbReference>
<dbReference type="InterPro" id="IPR003594">
    <property type="entry name" value="HATPase_dom"/>
</dbReference>